<feature type="compositionally biased region" description="Basic residues" evidence="1">
    <location>
        <begin position="174"/>
        <end position="183"/>
    </location>
</feature>
<keyword evidence="3" id="KW-1185">Reference proteome</keyword>
<accession>A0A388L5K7</accession>
<evidence type="ECO:0000313" key="3">
    <source>
        <dbReference type="Proteomes" id="UP000265515"/>
    </source>
</evidence>
<dbReference type="EMBL" id="BFEA01000271">
    <property type="protein sequence ID" value="GBG77591.1"/>
    <property type="molecule type" value="Genomic_DNA"/>
</dbReference>
<feature type="region of interest" description="Disordered" evidence="1">
    <location>
        <begin position="134"/>
        <end position="183"/>
    </location>
</feature>
<sequence>MQRRFKLGDGLLTKMDLEMLQRDEFSTVGAFATAFEKMARKVPGLVEEEQCATFLGHFRNWEASALTKKAAPGKKLTWAAIKEGVLEGELDHVDIFQMPQARKKRKALDASTSDGRDFKRMVEDAVAQLDVEKEARAARKAMAAPQTQGKAKKAVEQEEEEEEEEELEPQKLTKAQRKAKNLA</sequence>
<gene>
    <name evidence="2" type="ORF">CBR_g24038</name>
</gene>
<dbReference type="Proteomes" id="UP000265515">
    <property type="component" value="Unassembled WGS sequence"/>
</dbReference>
<dbReference type="AlphaFoldDB" id="A0A388L5K7"/>
<feature type="compositionally biased region" description="Acidic residues" evidence="1">
    <location>
        <begin position="157"/>
        <end position="167"/>
    </location>
</feature>
<dbReference type="Gramene" id="GBG77591">
    <property type="protein sequence ID" value="GBG77591"/>
    <property type="gene ID" value="CBR_g24038"/>
</dbReference>
<evidence type="ECO:0000313" key="2">
    <source>
        <dbReference type="EMBL" id="GBG77591.1"/>
    </source>
</evidence>
<name>A0A388L5K7_CHABU</name>
<protein>
    <submittedName>
        <fullName evidence="2">Uncharacterized protein</fullName>
    </submittedName>
</protein>
<comment type="caution">
    <text evidence="2">The sequence shown here is derived from an EMBL/GenBank/DDBJ whole genome shotgun (WGS) entry which is preliminary data.</text>
</comment>
<reference evidence="2 3" key="1">
    <citation type="journal article" date="2018" name="Cell">
        <title>The Chara Genome: Secondary Complexity and Implications for Plant Terrestrialization.</title>
        <authorList>
            <person name="Nishiyama T."/>
            <person name="Sakayama H."/>
            <person name="Vries J.D."/>
            <person name="Buschmann H."/>
            <person name="Saint-Marcoux D."/>
            <person name="Ullrich K.K."/>
            <person name="Haas F.B."/>
            <person name="Vanderstraeten L."/>
            <person name="Becker D."/>
            <person name="Lang D."/>
            <person name="Vosolsobe S."/>
            <person name="Rombauts S."/>
            <person name="Wilhelmsson P.K.I."/>
            <person name="Janitza P."/>
            <person name="Kern R."/>
            <person name="Heyl A."/>
            <person name="Rumpler F."/>
            <person name="Villalobos L.I.A.C."/>
            <person name="Clay J.M."/>
            <person name="Skokan R."/>
            <person name="Toyoda A."/>
            <person name="Suzuki Y."/>
            <person name="Kagoshima H."/>
            <person name="Schijlen E."/>
            <person name="Tajeshwar N."/>
            <person name="Catarino B."/>
            <person name="Hetherington A.J."/>
            <person name="Saltykova A."/>
            <person name="Bonnot C."/>
            <person name="Breuninger H."/>
            <person name="Symeonidi A."/>
            <person name="Radhakrishnan G.V."/>
            <person name="Van Nieuwerburgh F."/>
            <person name="Deforce D."/>
            <person name="Chang C."/>
            <person name="Karol K.G."/>
            <person name="Hedrich R."/>
            <person name="Ulvskov P."/>
            <person name="Glockner G."/>
            <person name="Delwiche C.F."/>
            <person name="Petrasek J."/>
            <person name="Van de Peer Y."/>
            <person name="Friml J."/>
            <person name="Beilby M."/>
            <person name="Dolan L."/>
            <person name="Kohara Y."/>
            <person name="Sugano S."/>
            <person name="Fujiyama A."/>
            <person name="Delaux P.-M."/>
            <person name="Quint M."/>
            <person name="TheiBen G."/>
            <person name="Hagemann M."/>
            <person name="Harholt J."/>
            <person name="Dunand C."/>
            <person name="Zachgo S."/>
            <person name="Langdale J."/>
            <person name="Maumus F."/>
            <person name="Straeten D.V.D."/>
            <person name="Gould S.B."/>
            <person name="Rensing S.A."/>
        </authorList>
    </citation>
    <scope>NUCLEOTIDE SEQUENCE [LARGE SCALE GENOMIC DNA]</scope>
    <source>
        <strain evidence="2 3">S276</strain>
    </source>
</reference>
<proteinExistence type="predicted"/>
<evidence type="ECO:0000256" key="1">
    <source>
        <dbReference type="SAM" id="MobiDB-lite"/>
    </source>
</evidence>
<organism evidence="2 3">
    <name type="scientific">Chara braunii</name>
    <name type="common">Braun's stonewort</name>
    <dbReference type="NCBI Taxonomy" id="69332"/>
    <lineage>
        <taxon>Eukaryota</taxon>
        <taxon>Viridiplantae</taxon>
        <taxon>Streptophyta</taxon>
        <taxon>Charophyceae</taxon>
        <taxon>Charales</taxon>
        <taxon>Characeae</taxon>
        <taxon>Chara</taxon>
    </lineage>
</organism>